<evidence type="ECO:0000256" key="10">
    <source>
        <dbReference type="ARBA" id="ARBA00047899"/>
    </source>
</evidence>
<accession>A0ABS8TG75</accession>
<dbReference type="Gene3D" id="1.10.510.10">
    <property type="entry name" value="Transferase(Phosphotransferase) domain 1"/>
    <property type="match status" value="1"/>
</dbReference>
<dbReference type="PANTHER" id="PTHR47982">
    <property type="entry name" value="PROLINE-RICH RECEPTOR-LIKE PROTEIN KINASE PERK4"/>
    <property type="match status" value="1"/>
</dbReference>
<keyword evidence="15" id="KW-1185">Reference proteome</keyword>
<dbReference type="InterPro" id="IPR000719">
    <property type="entry name" value="Prot_kinase_dom"/>
</dbReference>
<dbReference type="EC" id="2.7.11.1" evidence="2"/>
<dbReference type="SMART" id="SM00220">
    <property type="entry name" value="S_TKc"/>
    <property type="match status" value="1"/>
</dbReference>
<evidence type="ECO:0000256" key="12">
    <source>
        <dbReference type="SAM" id="Phobius"/>
    </source>
</evidence>
<keyword evidence="7" id="KW-0067">ATP-binding</keyword>
<dbReference type="PROSITE" id="PS50011">
    <property type="entry name" value="PROTEIN_KINASE_DOM"/>
    <property type="match status" value="1"/>
</dbReference>
<organism evidence="14 15">
    <name type="scientific">Datura stramonium</name>
    <name type="common">Jimsonweed</name>
    <name type="synonym">Common thornapple</name>
    <dbReference type="NCBI Taxonomy" id="4076"/>
    <lineage>
        <taxon>Eukaryota</taxon>
        <taxon>Viridiplantae</taxon>
        <taxon>Streptophyta</taxon>
        <taxon>Embryophyta</taxon>
        <taxon>Tracheophyta</taxon>
        <taxon>Spermatophyta</taxon>
        <taxon>Magnoliopsida</taxon>
        <taxon>eudicotyledons</taxon>
        <taxon>Gunneridae</taxon>
        <taxon>Pentapetalae</taxon>
        <taxon>asterids</taxon>
        <taxon>lamiids</taxon>
        <taxon>Solanales</taxon>
        <taxon>Solanaceae</taxon>
        <taxon>Solanoideae</taxon>
        <taxon>Datureae</taxon>
        <taxon>Datura</taxon>
    </lineage>
</organism>
<evidence type="ECO:0000256" key="7">
    <source>
        <dbReference type="ARBA" id="ARBA00022840"/>
    </source>
</evidence>
<feature type="domain" description="Protein kinase" evidence="13">
    <location>
        <begin position="181"/>
        <end position="462"/>
    </location>
</feature>
<reference evidence="14 15" key="1">
    <citation type="journal article" date="2021" name="BMC Genomics">
        <title>Datura genome reveals duplications of psychoactive alkaloid biosynthetic genes and high mutation rate following tissue culture.</title>
        <authorList>
            <person name="Rajewski A."/>
            <person name="Carter-House D."/>
            <person name="Stajich J."/>
            <person name="Litt A."/>
        </authorList>
    </citation>
    <scope>NUCLEOTIDE SEQUENCE [LARGE SCALE GENOMIC DNA]</scope>
    <source>
        <strain evidence="14">AR-01</strain>
    </source>
</reference>
<dbReference type="InterPro" id="IPR047117">
    <property type="entry name" value="PERK1-13-like"/>
</dbReference>
<sequence length="469" mass="51624">MEASPSSTVKSKKLSKISQSNDCRHGNGPFVCGWWGSLLSCCSFPSYFFSILLFWFISSTSSFFLVASSEPLATPPTKPLYNSDRTGVGSVDFIATHKHKNAFADNRVVVISASAALGVLVLVFFALMALFKCLGFKLRRRGRVPDARVAGDVEENGDCSENLGVKRLFTCDEVEKFTMNLSRSRLIAYGGFSTVYLAQFPDSMLAAVKIMDLSSERFQRVYKQELDILLQIQHENIVKFLGNCDNGEEGMLVFEYVPNGTLQEKLHGADARKLLSWRNRMAIAFQLAQAIEYLHDKCPLPIVHGDIKASNVLLDKKFNCKLCDFGSAKMGFSSTILPPSANRMMLGSPGYTDPHYLRTGIASKKNDIYSFGVIILELISGFEAHSSDNGERLISKAGTILRDSSKVAEMVDPKLNGAYDLEEAKAMASLAGFCLGDSPSLRPSASEILDTITSKISSMSFLFSHDQKC</sequence>
<keyword evidence="3" id="KW-0418">Kinase</keyword>
<dbReference type="Gene3D" id="3.30.200.20">
    <property type="entry name" value="Phosphorylase Kinase, domain 1"/>
    <property type="match status" value="1"/>
</dbReference>
<feature type="transmembrane region" description="Helical" evidence="12">
    <location>
        <begin position="108"/>
        <end position="131"/>
    </location>
</feature>
<comment type="catalytic activity">
    <reaction evidence="11">
        <text>L-seryl-[protein] + ATP = O-phospho-L-seryl-[protein] + ADP + H(+)</text>
        <dbReference type="Rhea" id="RHEA:17989"/>
        <dbReference type="Rhea" id="RHEA-COMP:9863"/>
        <dbReference type="Rhea" id="RHEA-COMP:11604"/>
        <dbReference type="ChEBI" id="CHEBI:15378"/>
        <dbReference type="ChEBI" id="CHEBI:29999"/>
        <dbReference type="ChEBI" id="CHEBI:30616"/>
        <dbReference type="ChEBI" id="CHEBI:83421"/>
        <dbReference type="ChEBI" id="CHEBI:456216"/>
        <dbReference type="EC" id="2.7.11.1"/>
    </reaction>
</comment>
<evidence type="ECO:0000313" key="15">
    <source>
        <dbReference type="Proteomes" id="UP000823775"/>
    </source>
</evidence>
<dbReference type="PANTHER" id="PTHR47982:SF11">
    <property type="entry name" value="PROTEIN KINASE DOMAIN-CONTAINING PROTEIN"/>
    <property type="match status" value="1"/>
</dbReference>
<dbReference type="EMBL" id="JACEIK010001505">
    <property type="protein sequence ID" value="MCD7469909.1"/>
    <property type="molecule type" value="Genomic_DNA"/>
</dbReference>
<dbReference type="PROSITE" id="PS00108">
    <property type="entry name" value="PROTEIN_KINASE_ST"/>
    <property type="match status" value="1"/>
</dbReference>
<evidence type="ECO:0000256" key="2">
    <source>
        <dbReference type="ARBA" id="ARBA00012513"/>
    </source>
</evidence>
<dbReference type="Proteomes" id="UP000823775">
    <property type="component" value="Unassembled WGS sequence"/>
</dbReference>
<evidence type="ECO:0000259" key="13">
    <source>
        <dbReference type="PROSITE" id="PS50011"/>
    </source>
</evidence>
<evidence type="ECO:0000256" key="8">
    <source>
        <dbReference type="ARBA" id="ARBA00022989"/>
    </source>
</evidence>
<comment type="catalytic activity">
    <reaction evidence="10">
        <text>L-threonyl-[protein] + ATP = O-phospho-L-threonyl-[protein] + ADP + H(+)</text>
        <dbReference type="Rhea" id="RHEA:46608"/>
        <dbReference type="Rhea" id="RHEA-COMP:11060"/>
        <dbReference type="Rhea" id="RHEA-COMP:11605"/>
        <dbReference type="ChEBI" id="CHEBI:15378"/>
        <dbReference type="ChEBI" id="CHEBI:30013"/>
        <dbReference type="ChEBI" id="CHEBI:30616"/>
        <dbReference type="ChEBI" id="CHEBI:61977"/>
        <dbReference type="ChEBI" id="CHEBI:456216"/>
        <dbReference type="EC" id="2.7.11.1"/>
    </reaction>
</comment>
<comment type="caution">
    <text evidence="14">The sequence shown here is derived from an EMBL/GenBank/DDBJ whole genome shotgun (WGS) entry which is preliminary data.</text>
</comment>
<keyword evidence="5 12" id="KW-0812">Transmembrane</keyword>
<protein>
    <recommendedName>
        <fullName evidence="2">non-specific serine/threonine protein kinase</fullName>
        <ecNumber evidence="2">2.7.11.1</ecNumber>
    </recommendedName>
</protein>
<keyword evidence="9 12" id="KW-0472">Membrane</keyword>
<evidence type="ECO:0000256" key="1">
    <source>
        <dbReference type="ARBA" id="ARBA00004162"/>
    </source>
</evidence>
<evidence type="ECO:0000256" key="11">
    <source>
        <dbReference type="ARBA" id="ARBA00048679"/>
    </source>
</evidence>
<gene>
    <name evidence="14" type="ORF">HAX54_009325</name>
</gene>
<evidence type="ECO:0000256" key="9">
    <source>
        <dbReference type="ARBA" id="ARBA00023136"/>
    </source>
</evidence>
<evidence type="ECO:0000256" key="5">
    <source>
        <dbReference type="ARBA" id="ARBA00022692"/>
    </source>
</evidence>
<proteinExistence type="predicted"/>
<keyword evidence="8 12" id="KW-1133">Transmembrane helix</keyword>
<evidence type="ECO:0000313" key="14">
    <source>
        <dbReference type="EMBL" id="MCD7469909.1"/>
    </source>
</evidence>
<dbReference type="SUPFAM" id="SSF56112">
    <property type="entry name" value="Protein kinase-like (PK-like)"/>
    <property type="match status" value="1"/>
</dbReference>
<dbReference type="Pfam" id="PF00069">
    <property type="entry name" value="Pkinase"/>
    <property type="match status" value="1"/>
</dbReference>
<dbReference type="InterPro" id="IPR008271">
    <property type="entry name" value="Ser/Thr_kinase_AS"/>
</dbReference>
<keyword evidence="3" id="KW-0723">Serine/threonine-protein kinase</keyword>
<keyword evidence="6" id="KW-0547">Nucleotide-binding</keyword>
<dbReference type="InterPro" id="IPR011009">
    <property type="entry name" value="Kinase-like_dom_sf"/>
</dbReference>
<keyword evidence="4" id="KW-0808">Transferase</keyword>
<name>A0ABS8TG75_DATST</name>
<comment type="subcellular location">
    <subcellularLocation>
        <location evidence="1">Cell membrane</location>
        <topology evidence="1">Single-pass membrane protein</topology>
    </subcellularLocation>
</comment>
<evidence type="ECO:0000256" key="6">
    <source>
        <dbReference type="ARBA" id="ARBA00022741"/>
    </source>
</evidence>
<evidence type="ECO:0000256" key="4">
    <source>
        <dbReference type="ARBA" id="ARBA00022679"/>
    </source>
</evidence>
<evidence type="ECO:0000256" key="3">
    <source>
        <dbReference type="ARBA" id="ARBA00022527"/>
    </source>
</evidence>